<sequence length="223" mass="25033">MDHRYVSLRATTPASSPARQCVPTTDLVGRARPRYSAWLQGRIWISILIALSVAVAAFLAFFFAPRSVELSTVQMNMEMFKFHTKTPSISTRIVSKLSVSNPNFVQAQVHSIVITMVYLCKECRNADGLNLGERSVVTDTVFPPRTLSATLPWTLNFESTFVDASRYADFQRDFNSNCTRDGIYFIHPTCLADVSYLGMRRNVSFPAPRTRIICDDPVPPDAI</sequence>
<evidence type="ECO:0000313" key="2">
    <source>
        <dbReference type="EMBL" id="CEO98975.1"/>
    </source>
</evidence>
<keyword evidence="3" id="KW-0496">Mitochondrion</keyword>
<dbReference type="EMBL" id="CDSF01000088">
    <property type="protein sequence ID" value="CEO98975.1"/>
    <property type="molecule type" value="Genomic_DNA"/>
</dbReference>
<keyword evidence="1" id="KW-0812">Transmembrane</keyword>
<dbReference type="AlphaFoldDB" id="A0A0G4IUM4"/>
<geneLocation type="mitochondrion" evidence="3"/>
<protein>
    <submittedName>
        <fullName evidence="2">Uncharacterized protein</fullName>
    </submittedName>
</protein>
<gene>
    <name evidence="2" type="ORF">PBRA_007089</name>
    <name evidence="3" type="ORF">PLBR_LOCUS2961</name>
</gene>
<keyword evidence="4" id="KW-1185">Reference proteome</keyword>
<organism evidence="2 4">
    <name type="scientific">Plasmodiophora brassicae</name>
    <name type="common">Clubroot disease agent</name>
    <dbReference type="NCBI Taxonomy" id="37360"/>
    <lineage>
        <taxon>Eukaryota</taxon>
        <taxon>Sar</taxon>
        <taxon>Rhizaria</taxon>
        <taxon>Endomyxa</taxon>
        <taxon>Phytomyxea</taxon>
        <taxon>Plasmodiophorida</taxon>
        <taxon>Plasmodiophoridae</taxon>
        <taxon>Plasmodiophora</taxon>
    </lineage>
</organism>
<keyword evidence="1" id="KW-0472">Membrane</keyword>
<evidence type="ECO:0000313" key="5">
    <source>
        <dbReference type="Proteomes" id="UP000290189"/>
    </source>
</evidence>
<dbReference type="Proteomes" id="UP000039324">
    <property type="component" value="Unassembled WGS sequence"/>
</dbReference>
<dbReference type="EMBL" id="OVEO01000004">
    <property type="protein sequence ID" value="SPQ95746.1"/>
    <property type="molecule type" value="Genomic_DNA"/>
</dbReference>
<feature type="transmembrane region" description="Helical" evidence="1">
    <location>
        <begin position="43"/>
        <end position="64"/>
    </location>
</feature>
<accession>A0A0G4IUM4</accession>
<keyword evidence="1" id="KW-1133">Transmembrane helix</keyword>
<evidence type="ECO:0000313" key="4">
    <source>
        <dbReference type="Proteomes" id="UP000039324"/>
    </source>
</evidence>
<reference evidence="3 5" key="2">
    <citation type="submission" date="2018-03" db="EMBL/GenBank/DDBJ databases">
        <authorList>
            <person name="Fogelqvist J."/>
        </authorList>
    </citation>
    <scope>NUCLEOTIDE SEQUENCE [LARGE SCALE GENOMIC DNA]</scope>
</reference>
<dbReference type="Proteomes" id="UP000290189">
    <property type="component" value="Unassembled WGS sequence"/>
</dbReference>
<name>A0A0G4IUM4_PLABS</name>
<evidence type="ECO:0000313" key="3">
    <source>
        <dbReference type="EMBL" id="SPQ95746.1"/>
    </source>
</evidence>
<proteinExistence type="predicted"/>
<reference evidence="2 4" key="1">
    <citation type="submission" date="2015-02" db="EMBL/GenBank/DDBJ databases">
        <authorList>
            <person name="Chooi Y.-H."/>
        </authorList>
    </citation>
    <scope>NUCLEOTIDE SEQUENCE [LARGE SCALE GENOMIC DNA]</scope>
    <source>
        <strain evidence="2">E3</strain>
    </source>
</reference>
<evidence type="ECO:0000256" key="1">
    <source>
        <dbReference type="SAM" id="Phobius"/>
    </source>
</evidence>